<evidence type="ECO:0000313" key="7">
    <source>
        <dbReference type="Proteomes" id="UP000232196"/>
    </source>
</evidence>
<dbReference type="InterPro" id="IPR051310">
    <property type="entry name" value="MCP_chemotaxis"/>
</dbReference>
<keyword evidence="4" id="KW-1133">Transmembrane helix</keyword>
<comment type="similarity">
    <text evidence="2">Belongs to the methyl-accepting chemotaxis (MCP) protein family.</text>
</comment>
<dbReference type="GO" id="GO:0007165">
    <property type="term" value="P:signal transduction"/>
    <property type="evidence" value="ECO:0007669"/>
    <property type="project" value="UniProtKB-KW"/>
</dbReference>
<keyword evidence="4" id="KW-0812">Transmembrane</keyword>
<evidence type="ECO:0000313" key="6">
    <source>
        <dbReference type="EMBL" id="PJZ25280.1"/>
    </source>
</evidence>
<protein>
    <submittedName>
        <fullName evidence="6">Chemotaxis protein</fullName>
    </submittedName>
</protein>
<reference evidence="6 7" key="1">
    <citation type="submission" date="2017-07" db="EMBL/GenBank/DDBJ databases">
        <title>Leptospira spp. isolated from tropical soils.</title>
        <authorList>
            <person name="Thibeaux R."/>
            <person name="Iraola G."/>
            <person name="Ferres I."/>
            <person name="Bierque E."/>
            <person name="Girault D."/>
            <person name="Soupe-Gilbert M.-E."/>
            <person name="Picardeau M."/>
            <person name="Goarant C."/>
        </authorList>
    </citation>
    <scope>NUCLEOTIDE SEQUENCE [LARGE SCALE GENOMIC DNA]</scope>
    <source>
        <strain evidence="6 7">MCA1-C-A1</strain>
    </source>
</reference>
<accession>A0A2M9XC67</accession>
<dbReference type="GO" id="GO:0006935">
    <property type="term" value="P:chemotaxis"/>
    <property type="evidence" value="ECO:0007669"/>
    <property type="project" value="UniProtKB-KW"/>
</dbReference>
<dbReference type="SUPFAM" id="SSF58104">
    <property type="entry name" value="Methyl-accepting chemotaxis protein (MCP) signaling domain"/>
    <property type="match status" value="1"/>
</dbReference>
<dbReference type="RefSeq" id="WP_100706630.1">
    <property type="nucleotide sequence ID" value="NZ_NPDL01000008.1"/>
</dbReference>
<comment type="caution">
    <text evidence="6">The sequence shown here is derived from an EMBL/GenBank/DDBJ whole genome shotgun (WGS) entry which is preliminary data.</text>
</comment>
<evidence type="ECO:0000256" key="1">
    <source>
        <dbReference type="ARBA" id="ARBA00022500"/>
    </source>
</evidence>
<evidence type="ECO:0000259" key="5">
    <source>
        <dbReference type="PROSITE" id="PS50111"/>
    </source>
</evidence>
<dbReference type="GO" id="GO:0005886">
    <property type="term" value="C:plasma membrane"/>
    <property type="evidence" value="ECO:0007669"/>
    <property type="project" value="TreeGrafter"/>
</dbReference>
<dbReference type="AlphaFoldDB" id="A0A2M9XC67"/>
<gene>
    <name evidence="6" type="ORF">CH357_10105</name>
</gene>
<dbReference type="Pfam" id="PF12729">
    <property type="entry name" value="4HB_MCP_1"/>
    <property type="match status" value="1"/>
</dbReference>
<dbReference type="EMBL" id="NPDN01000005">
    <property type="protein sequence ID" value="PJZ25280.1"/>
    <property type="molecule type" value="Genomic_DNA"/>
</dbReference>
<feature type="transmembrane region" description="Helical" evidence="4">
    <location>
        <begin position="185"/>
        <end position="205"/>
    </location>
</feature>
<dbReference type="InterPro" id="IPR004089">
    <property type="entry name" value="MCPsignal_dom"/>
</dbReference>
<evidence type="ECO:0000256" key="3">
    <source>
        <dbReference type="PROSITE-ProRule" id="PRU00284"/>
    </source>
</evidence>
<sequence>MKWYLRLSLKLKLAILFSSVLIPFLIILALSLINSASRINDIETIRNDRLIPLKQLKTISDHYAISIVDCVHKVRSGAFTYEEGIENLDKAMKEIKSEWNSYLQTHLVEEETVLIEKLKPLFENADKSVEEARALMLAKDKEGLGNFADDRMYSMIDPVAGNIEKLISVQLLISERIYQRAETEYAFSLTVFLSLSAITLVYILYASIKFSIRLVQGLNRVRTSIRDADFSNPIEVEEDDLNLDELYLLSLVFRNFQAKVKEMLSSILSFSESILASAEQLSKSSEYLSENAQSESASVEQISASIEEISAGMEQVTTNAEGQYKLILSFSGEMKELDSLITKVGDSVSDSLGKISDMYSKTEAGKKTMGSLSESMIKIESSSGEMRSITAIIQEISEKVNLLALNAAIEAARAGEHGKGFAVVATEITRLAEQTDQSTKTIESLIRTSNQEIESGKNFVDSCVKVYAEILEGLSFIKLSSDNIVSTMKVQQEKKATIITAVNDVDSKSEEIRTSVKEQKVAISETANAVSNISVTVQNSAANSEEIAGSATGLLNIAKSLRDTMSFLKA</sequence>
<feature type="domain" description="Methyl-accepting transducer" evidence="5">
    <location>
        <begin position="270"/>
        <end position="534"/>
    </location>
</feature>
<proteinExistence type="inferred from homology"/>
<keyword evidence="4" id="KW-0472">Membrane</keyword>
<keyword evidence="1" id="KW-0145">Chemotaxis</keyword>
<keyword evidence="7" id="KW-1185">Reference proteome</keyword>
<feature type="transmembrane region" description="Helical" evidence="4">
    <location>
        <begin position="13"/>
        <end position="33"/>
    </location>
</feature>
<dbReference type="OrthoDB" id="9814363at2"/>
<organism evidence="6 7">
    <name type="scientific">Leptospira hartskeerlii</name>
    <dbReference type="NCBI Taxonomy" id="2023177"/>
    <lineage>
        <taxon>Bacteria</taxon>
        <taxon>Pseudomonadati</taxon>
        <taxon>Spirochaetota</taxon>
        <taxon>Spirochaetia</taxon>
        <taxon>Leptospirales</taxon>
        <taxon>Leptospiraceae</taxon>
        <taxon>Leptospira</taxon>
    </lineage>
</organism>
<dbReference type="Gene3D" id="1.10.287.950">
    <property type="entry name" value="Methyl-accepting chemotaxis protein"/>
    <property type="match status" value="1"/>
</dbReference>
<dbReference type="InterPro" id="IPR024478">
    <property type="entry name" value="HlyB_4HB_MCP"/>
</dbReference>
<dbReference type="PANTHER" id="PTHR43531:SF11">
    <property type="entry name" value="METHYL-ACCEPTING CHEMOTAXIS PROTEIN 3"/>
    <property type="match status" value="1"/>
</dbReference>
<dbReference type="GO" id="GO:0004888">
    <property type="term" value="F:transmembrane signaling receptor activity"/>
    <property type="evidence" value="ECO:0007669"/>
    <property type="project" value="TreeGrafter"/>
</dbReference>
<dbReference type="Pfam" id="PF00015">
    <property type="entry name" value="MCPsignal"/>
    <property type="match status" value="1"/>
</dbReference>
<dbReference type="PROSITE" id="PS50111">
    <property type="entry name" value="CHEMOTAXIS_TRANSDUC_2"/>
    <property type="match status" value="1"/>
</dbReference>
<evidence type="ECO:0000256" key="4">
    <source>
        <dbReference type="SAM" id="Phobius"/>
    </source>
</evidence>
<dbReference type="PANTHER" id="PTHR43531">
    <property type="entry name" value="PROTEIN ICFG"/>
    <property type="match status" value="1"/>
</dbReference>
<keyword evidence="3" id="KW-0807">Transducer</keyword>
<name>A0A2M9XC67_9LEPT</name>
<dbReference type="Proteomes" id="UP000232196">
    <property type="component" value="Unassembled WGS sequence"/>
</dbReference>
<dbReference type="SMART" id="SM00283">
    <property type="entry name" value="MA"/>
    <property type="match status" value="1"/>
</dbReference>
<evidence type="ECO:0000256" key="2">
    <source>
        <dbReference type="ARBA" id="ARBA00029447"/>
    </source>
</evidence>